<dbReference type="EMBL" id="DACTUL010000040">
    <property type="protein sequence ID" value="HAT6346029.1"/>
    <property type="molecule type" value="Genomic_DNA"/>
</dbReference>
<reference evidence="7" key="1">
    <citation type="journal article" date="2018" name="Genome Biol.">
        <title>SKESA: strategic k-mer extension for scrupulous assemblies.</title>
        <authorList>
            <person name="Souvorov A."/>
            <person name="Agarwala R."/>
            <person name="Lipman D.J."/>
        </authorList>
    </citation>
    <scope>NUCLEOTIDE SEQUENCE</scope>
    <source>
        <strain evidence="7">OLC2673_Aeromonas</strain>
    </source>
</reference>
<dbReference type="PANTHER" id="PTHR43425">
    <property type="entry name" value="OXYGEN-INSENSITIVE NADPH NITROREDUCTASE"/>
    <property type="match status" value="1"/>
</dbReference>
<organism evidence="7 8">
    <name type="scientific">Aeromonas hydrophila</name>
    <dbReference type="NCBI Taxonomy" id="644"/>
    <lineage>
        <taxon>Bacteria</taxon>
        <taxon>Pseudomonadati</taxon>
        <taxon>Pseudomonadota</taxon>
        <taxon>Gammaproteobacteria</taxon>
        <taxon>Aeromonadales</taxon>
        <taxon>Aeromonadaceae</taxon>
        <taxon>Aeromonas</taxon>
    </lineage>
</organism>
<evidence type="ECO:0000256" key="1">
    <source>
        <dbReference type="ARBA" id="ARBA00008366"/>
    </source>
</evidence>
<dbReference type="CDD" id="cd02146">
    <property type="entry name" value="NfsA-like"/>
    <property type="match status" value="1"/>
</dbReference>
<name>A0AAD3UE17_AERHY</name>
<dbReference type="Proteomes" id="UP000859505">
    <property type="component" value="Unassembled WGS sequence"/>
</dbReference>
<comment type="caution">
    <text evidence="7">The sequence shown here is derived from an EMBL/GenBank/DDBJ whole genome shotgun (WGS) entry which is preliminary data.</text>
</comment>
<evidence type="ECO:0000256" key="2">
    <source>
        <dbReference type="ARBA" id="ARBA00022630"/>
    </source>
</evidence>
<dbReference type="PIRSF" id="PIRSF005426">
    <property type="entry name" value="Frp"/>
    <property type="match status" value="1"/>
</dbReference>
<comment type="similarity">
    <text evidence="1 5">Belongs to the flavin oxidoreductase frp family.</text>
</comment>
<feature type="domain" description="Nitroreductase" evidence="6">
    <location>
        <begin position="9"/>
        <end position="159"/>
    </location>
</feature>
<keyword evidence="2 5" id="KW-0285">Flavoprotein</keyword>
<dbReference type="SUPFAM" id="SSF55469">
    <property type="entry name" value="FMN-dependent nitroreductase-like"/>
    <property type="match status" value="1"/>
</dbReference>
<accession>A0AAD3UE17</accession>
<evidence type="ECO:0000313" key="7">
    <source>
        <dbReference type="EMBL" id="HAT6346029.1"/>
    </source>
</evidence>
<sequence>MNPTLDLILAHRSIRQFTAEPITDIQLDQILSAAQAASSSSFLQANSIIRVTDKALRSRLAELAGHQAYVAQAAEFLLFCADYHRHCEVVPDAQTGFVEQLLIGAIDGALMAQNALLAAQSMGLGGVYIGGIRNNPVAVSEAVGLPHQVIPLFGLCLGYPAQAPEQKPRLPRALVVHENRYQTELDRDLLAGYDQQIEAYYQSRSSNNKQQSWSGQIRGILGKEARPFMQDFLRSRGFNLK</sequence>
<evidence type="ECO:0000256" key="3">
    <source>
        <dbReference type="ARBA" id="ARBA00022643"/>
    </source>
</evidence>
<protein>
    <submittedName>
        <fullName evidence="7">Oxygen-insensitive NADPH nitroreductase</fullName>
        <ecNumber evidence="7">1.5.1.38</ecNumber>
    </submittedName>
</protein>
<dbReference type="Pfam" id="PF00881">
    <property type="entry name" value="Nitroreductase"/>
    <property type="match status" value="1"/>
</dbReference>
<evidence type="ECO:0000313" key="8">
    <source>
        <dbReference type="Proteomes" id="UP000859505"/>
    </source>
</evidence>
<dbReference type="InterPro" id="IPR000415">
    <property type="entry name" value="Nitroreductase-like"/>
</dbReference>
<dbReference type="PANTHER" id="PTHR43425:SF2">
    <property type="entry name" value="OXYGEN-INSENSITIVE NADPH NITROREDUCTASE"/>
    <property type="match status" value="1"/>
</dbReference>
<evidence type="ECO:0000256" key="5">
    <source>
        <dbReference type="PIRNR" id="PIRNR005426"/>
    </source>
</evidence>
<dbReference type="Gene3D" id="3.40.109.10">
    <property type="entry name" value="NADH Oxidase"/>
    <property type="match status" value="1"/>
</dbReference>
<evidence type="ECO:0000256" key="4">
    <source>
        <dbReference type="ARBA" id="ARBA00023002"/>
    </source>
</evidence>
<dbReference type="EC" id="1.5.1.38" evidence="7"/>
<dbReference type="NCBIfam" id="NF008033">
    <property type="entry name" value="PRK10765.1"/>
    <property type="match status" value="1"/>
</dbReference>
<dbReference type="InterPro" id="IPR029479">
    <property type="entry name" value="Nitroreductase"/>
</dbReference>
<evidence type="ECO:0000259" key="6">
    <source>
        <dbReference type="Pfam" id="PF00881"/>
    </source>
</evidence>
<reference evidence="7" key="2">
    <citation type="submission" date="2020-01" db="EMBL/GenBank/DDBJ databases">
        <authorList>
            <consortium name="NCBI Pathogen Detection Project"/>
        </authorList>
    </citation>
    <scope>NUCLEOTIDE SEQUENCE</scope>
    <source>
        <strain evidence="7">OLC2673_Aeromonas</strain>
    </source>
</reference>
<dbReference type="AlphaFoldDB" id="A0AAD3UE17"/>
<proteinExistence type="inferred from homology"/>
<keyword evidence="4 5" id="KW-0560">Oxidoreductase</keyword>
<dbReference type="GO" id="GO:0052873">
    <property type="term" value="F:FMN reductase (NADPH) activity"/>
    <property type="evidence" value="ECO:0007669"/>
    <property type="project" value="UniProtKB-EC"/>
</dbReference>
<keyword evidence="5" id="KW-0521">NADP</keyword>
<dbReference type="InterPro" id="IPR016446">
    <property type="entry name" value="Flavin_OxRdtase_Frp"/>
</dbReference>
<keyword evidence="3 5" id="KW-0288">FMN</keyword>
<gene>
    <name evidence="7" type="primary">nfsA</name>
    <name evidence="7" type="ORF">JAJ28_003818</name>
</gene>